<comment type="cofactor">
    <cofactor evidence="11">
        <name>Mn(2+)</name>
        <dbReference type="ChEBI" id="CHEBI:29035"/>
    </cofactor>
    <text evidence="11">Binds 2 manganese ions per subunit.</text>
</comment>
<feature type="binding site" evidence="10">
    <location>
        <position position="295"/>
    </location>
    <ligand>
        <name>GMP</name>
        <dbReference type="ChEBI" id="CHEBI:58115"/>
    </ligand>
</feature>
<protein>
    <recommendedName>
        <fullName evidence="1">3'-phosphate/5'-hydroxy nucleic acid ligase</fullName>
        <ecNumber evidence="1">6.5.1.8</ecNumber>
    </recommendedName>
</protein>
<dbReference type="EC" id="6.5.1.8" evidence="1"/>
<feature type="binding site" evidence="10">
    <location>
        <position position="385"/>
    </location>
    <ligand>
        <name>GMP</name>
        <dbReference type="ChEBI" id="CHEBI:58115"/>
    </ligand>
</feature>
<feature type="binding site" evidence="10">
    <location>
        <begin position="256"/>
        <end position="257"/>
    </location>
    <ligand>
        <name>GMP</name>
        <dbReference type="ChEBI" id="CHEBI:58115"/>
    </ligand>
</feature>
<evidence type="ECO:0000256" key="5">
    <source>
        <dbReference type="ARBA" id="ARBA00022800"/>
    </source>
</evidence>
<keyword evidence="2" id="KW-0436">Ligase</keyword>
<dbReference type="GO" id="GO:0170057">
    <property type="term" value="F:RNA ligase (GTP) activity"/>
    <property type="evidence" value="ECO:0007669"/>
    <property type="project" value="UniProtKB-EC"/>
</dbReference>
<dbReference type="PANTHER" id="PTHR43749">
    <property type="entry name" value="RNA-SPLICING LIGASE RTCB"/>
    <property type="match status" value="1"/>
</dbReference>
<feature type="binding site" evidence="11">
    <location>
        <position position="72"/>
    </location>
    <ligand>
        <name>Mn(2+)</name>
        <dbReference type="ChEBI" id="CHEBI:29035"/>
        <label>1</label>
    </ligand>
</feature>
<feature type="binding site" evidence="10">
    <location>
        <begin position="312"/>
        <end position="315"/>
    </location>
    <ligand>
        <name>GMP</name>
        <dbReference type="ChEBI" id="CHEBI:58115"/>
    </ligand>
</feature>
<feature type="binding site" evidence="11">
    <location>
        <position position="165"/>
    </location>
    <ligand>
        <name>Mn(2+)</name>
        <dbReference type="ChEBI" id="CHEBI:29035"/>
        <label>2</label>
    </ligand>
</feature>
<proteinExistence type="predicted"/>
<organism evidence="12 13">
    <name type="scientific">Fulvitalea axinellae</name>
    <dbReference type="NCBI Taxonomy" id="1182444"/>
    <lineage>
        <taxon>Bacteria</taxon>
        <taxon>Pseudomonadati</taxon>
        <taxon>Bacteroidota</taxon>
        <taxon>Cytophagia</taxon>
        <taxon>Cytophagales</taxon>
        <taxon>Persicobacteraceae</taxon>
        <taxon>Fulvitalea</taxon>
    </lineage>
</organism>
<dbReference type="GO" id="GO:0006396">
    <property type="term" value="P:RNA processing"/>
    <property type="evidence" value="ECO:0007669"/>
    <property type="project" value="InterPro"/>
</dbReference>
<keyword evidence="6 10" id="KW-0342">GTP-binding</keyword>
<dbReference type="GO" id="GO:0030145">
    <property type="term" value="F:manganese ion binding"/>
    <property type="evidence" value="ECO:0007669"/>
    <property type="project" value="TreeGrafter"/>
</dbReference>
<comment type="catalytic activity">
    <reaction evidence="8">
        <text>a 3'-end 3'-phospho-ribonucleotide-RNA + a 5'-end dephospho-ribonucleoside-RNA + GTP = a ribonucleotidyl-ribonucleotide-RNA + GMP + diphosphate</text>
        <dbReference type="Rhea" id="RHEA:68076"/>
        <dbReference type="Rhea" id="RHEA-COMP:10463"/>
        <dbReference type="Rhea" id="RHEA-COMP:13936"/>
        <dbReference type="Rhea" id="RHEA-COMP:17355"/>
        <dbReference type="ChEBI" id="CHEBI:33019"/>
        <dbReference type="ChEBI" id="CHEBI:37565"/>
        <dbReference type="ChEBI" id="CHEBI:58115"/>
        <dbReference type="ChEBI" id="CHEBI:83062"/>
        <dbReference type="ChEBI" id="CHEBI:138284"/>
        <dbReference type="ChEBI" id="CHEBI:173118"/>
        <dbReference type="EC" id="6.5.1.8"/>
    </reaction>
</comment>
<keyword evidence="7 11" id="KW-0464">Manganese</keyword>
<dbReference type="InterPro" id="IPR052915">
    <property type="entry name" value="RtcB-like"/>
</dbReference>
<keyword evidence="13" id="KW-1185">Reference proteome</keyword>
<dbReference type="SUPFAM" id="SSF103365">
    <property type="entry name" value="Hypothetical protein PH1602"/>
    <property type="match status" value="1"/>
</dbReference>
<dbReference type="GO" id="GO:0042245">
    <property type="term" value="P:RNA repair"/>
    <property type="evidence" value="ECO:0007669"/>
    <property type="project" value="UniProtKB-KW"/>
</dbReference>
<dbReference type="Gene3D" id="3.90.1860.10">
    <property type="entry name" value="tRNA-splicing ligase RtcB"/>
    <property type="match status" value="1"/>
</dbReference>
<reference evidence="12 13" key="1">
    <citation type="submission" date="2021-12" db="EMBL/GenBank/DDBJ databases">
        <title>Genome sequencing of bacteria with rrn-lacking chromosome and rrn-plasmid.</title>
        <authorList>
            <person name="Anda M."/>
            <person name="Iwasaki W."/>
        </authorList>
    </citation>
    <scope>NUCLEOTIDE SEQUENCE [LARGE SCALE GENOMIC DNA]</scope>
    <source>
        <strain evidence="12 13">DSM 100852</strain>
    </source>
</reference>
<dbReference type="Proteomes" id="UP001348817">
    <property type="component" value="Chromosome"/>
</dbReference>
<feature type="binding site" evidence="10">
    <location>
        <begin position="147"/>
        <end position="151"/>
    </location>
    <ligand>
        <name>GMP</name>
        <dbReference type="ChEBI" id="CHEBI:58115"/>
    </ligand>
</feature>
<evidence type="ECO:0000256" key="2">
    <source>
        <dbReference type="ARBA" id="ARBA00022598"/>
    </source>
</evidence>
<dbReference type="PANTHER" id="PTHR43749:SF2">
    <property type="entry name" value="RNA-SPLICING LIGASE RTCB"/>
    <property type="match status" value="1"/>
</dbReference>
<dbReference type="InterPro" id="IPR036025">
    <property type="entry name" value="RtcB-like_sf"/>
</dbReference>
<evidence type="ECO:0000256" key="10">
    <source>
        <dbReference type="PIRSR" id="PIRSR601233-2"/>
    </source>
</evidence>
<evidence type="ECO:0000256" key="1">
    <source>
        <dbReference type="ARBA" id="ARBA00012726"/>
    </source>
</evidence>
<keyword evidence="5" id="KW-0692">RNA repair</keyword>
<dbReference type="Pfam" id="PF01139">
    <property type="entry name" value="RtcB"/>
    <property type="match status" value="2"/>
</dbReference>
<dbReference type="GO" id="GO:0003909">
    <property type="term" value="F:DNA ligase activity"/>
    <property type="evidence" value="ECO:0007669"/>
    <property type="project" value="TreeGrafter"/>
</dbReference>
<feature type="active site" description="GMP-histidine intermediate" evidence="9">
    <location>
        <position position="312"/>
    </location>
</feature>
<dbReference type="InterPro" id="IPR001233">
    <property type="entry name" value="RtcB"/>
</dbReference>
<evidence type="ECO:0000256" key="6">
    <source>
        <dbReference type="ARBA" id="ARBA00023134"/>
    </source>
</evidence>
<evidence type="ECO:0000256" key="9">
    <source>
        <dbReference type="PIRSR" id="PIRSR601233-1"/>
    </source>
</evidence>
<name>A0AAU9D4B1_9BACT</name>
<dbReference type="KEGG" id="fax:FUAX_17360"/>
<evidence type="ECO:0000256" key="3">
    <source>
        <dbReference type="ARBA" id="ARBA00022723"/>
    </source>
</evidence>
<evidence type="ECO:0000256" key="8">
    <source>
        <dbReference type="ARBA" id="ARBA00047746"/>
    </source>
</evidence>
<sequence>MKQVIGTERKPIKLWLDDIEEGALDQAKNLANLPFAFKHIPIMPDSHQGYGMPIGSILATKDVVVPNAVGVDVGCGMCAMPTGLEHIETEDLKKIMAGIRARIPLGMKWHDERQDESLMPEGAEELDIVGRGYVKACKQVGTLGGGNHFIEIQKGDDGKIWIMIHSGSRNLGAKVAAHYNHLAKRLNERYFSSVERKVDLAFLPIETPEANAYIKEMDYCIAFALANRKLMIQRVAEAMKEVVGEFETGEIINKSHNFAAWENHFGENVLVHRKGATPAFEGELGMIPGSQGSHSYIVRGLGNPESFKSCSHGAGRKLGRKQAIRSLDLEAEKSKLDALGVLHAVRNKSDLDESVSAYKDIETVMQNQTDLAEIVVRLSPLAVVKG</sequence>
<evidence type="ECO:0000256" key="7">
    <source>
        <dbReference type="ARBA" id="ARBA00023211"/>
    </source>
</evidence>
<keyword evidence="3 11" id="KW-0479">Metal-binding</keyword>
<evidence type="ECO:0000313" key="13">
    <source>
        <dbReference type="Proteomes" id="UP001348817"/>
    </source>
</evidence>
<dbReference type="GO" id="GO:0005525">
    <property type="term" value="F:GTP binding"/>
    <property type="evidence" value="ECO:0007669"/>
    <property type="project" value="UniProtKB-KW"/>
</dbReference>
<dbReference type="GO" id="GO:0006281">
    <property type="term" value="P:DNA repair"/>
    <property type="evidence" value="ECO:0007669"/>
    <property type="project" value="TreeGrafter"/>
</dbReference>
<gene>
    <name evidence="12" type="ORF">FUAX_17360</name>
</gene>
<evidence type="ECO:0000313" key="12">
    <source>
        <dbReference type="EMBL" id="BDD09304.1"/>
    </source>
</evidence>
<dbReference type="AlphaFoldDB" id="A0AAU9D4B1"/>
<accession>A0AAU9D4B1</accession>
<evidence type="ECO:0000256" key="4">
    <source>
        <dbReference type="ARBA" id="ARBA00022741"/>
    </source>
</evidence>
<evidence type="ECO:0000256" key="11">
    <source>
        <dbReference type="PIRSR" id="PIRSR601233-3"/>
    </source>
</evidence>
<dbReference type="RefSeq" id="WP_338394515.1">
    <property type="nucleotide sequence ID" value="NZ_AP025314.1"/>
</dbReference>
<dbReference type="EMBL" id="AP025314">
    <property type="protein sequence ID" value="BDD09304.1"/>
    <property type="molecule type" value="Genomic_DNA"/>
</dbReference>
<keyword evidence="4 10" id="KW-0547">Nucleotide-binding</keyword>
<feature type="binding site" evidence="11">
    <location>
        <position position="256"/>
    </location>
    <ligand>
        <name>Mn(2+)</name>
        <dbReference type="ChEBI" id="CHEBI:29035"/>
        <label>2</label>
    </ligand>
</feature>
<feature type="binding site" evidence="11">
    <location>
        <position position="148"/>
    </location>
    <ligand>
        <name>Mn(2+)</name>
        <dbReference type="ChEBI" id="CHEBI:29035"/>
        <label>1</label>
    </ligand>
</feature>